<proteinExistence type="predicted"/>
<evidence type="ECO:0000313" key="1">
    <source>
        <dbReference type="EMBL" id="ETO08697.1"/>
    </source>
</evidence>
<gene>
    <name evidence="1" type="ORF">RFI_28690</name>
</gene>
<feature type="non-terminal residue" evidence="1">
    <location>
        <position position="178"/>
    </location>
</feature>
<dbReference type="EMBL" id="ASPP01024790">
    <property type="protein sequence ID" value="ETO08697.1"/>
    <property type="molecule type" value="Genomic_DNA"/>
</dbReference>
<keyword evidence="2" id="KW-1185">Reference proteome</keyword>
<evidence type="ECO:0000313" key="2">
    <source>
        <dbReference type="Proteomes" id="UP000023152"/>
    </source>
</evidence>
<reference evidence="1 2" key="1">
    <citation type="journal article" date="2013" name="Curr. Biol.">
        <title>The Genome of the Foraminiferan Reticulomyxa filosa.</title>
        <authorList>
            <person name="Glockner G."/>
            <person name="Hulsmann N."/>
            <person name="Schleicher M."/>
            <person name="Noegel A.A."/>
            <person name="Eichinger L."/>
            <person name="Gallinger C."/>
            <person name="Pawlowski J."/>
            <person name="Sierra R."/>
            <person name="Euteneuer U."/>
            <person name="Pillet L."/>
            <person name="Moustafa A."/>
            <person name="Platzer M."/>
            <person name="Groth M."/>
            <person name="Szafranski K."/>
            <person name="Schliwa M."/>
        </authorList>
    </citation>
    <scope>NUCLEOTIDE SEQUENCE [LARGE SCALE GENOMIC DNA]</scope>
</reference>
<dbReference type="Proteomes" id="UP000023152">
    <property type="component" value="Unassembled WGS sequence"/>
</dbReference>
<protein>
    <submittedName>
        <fullName evidence="1">Uncharacterized protein</fullName>
    </submittedName>
</protein>
<comment type="caution">
    <text evidence="1">The sequence shown here is derived from an EMBL/GenBank/DDBJ whole genome shotgun (WGS) entry which is preliminary data.</text>
</comment>
<accession>X6M5F1</accession>
<sequence>MSGDGLPGDEMMYVQQDVTNMHNGYLSFKIIFETKYNQQNLQIIIQSNFASDIEEKQILKVKENYAIKSQKNYFNFSSCHDVLKSRKYRLWRLLHLFNVDSISSVKNGFNPWKFSNFFLLCINSEVYCELKKKKLKIHTFSQTWKTLFMHFHNQVKMNQLKINSMQGSQETRDNEKQV</sequence>
<dbReference type="AlphaFoldDB" id="X6M5F1"/>
<organism evidence="1 2">
    <name type="scientific">Reticulomyxa filosa</name>
    <dbReference type="NCBI Taxonomy" id="46433"/>
    <lineage>
        <taxon>Eukaryota</taxon>
        <taxon>Sar</taxon>
        <taxon>Rhizaria</taxon>
        <taxon>Retaria</taxon>
        <taxon>Foraminifera</taxon>
        <taxon>Monothalamids</taxon>
        <taxon>Reticulomyxidae</taxon>
        <taxon>Reticulomyxa</taxon>
    </lineage>
</organism>
<name>X6M5F1_RETFI</name>